<evidence type="ECO:0000313" key="2">
    <source>
        <dbReference type="EMBL" id="GAB0172144.1"/>
    </source>
</evidence>
<reference evidence="3 4" key="1">
    <citation type="journal article" date="2014" name="Genome Announc.">
        <title>Draft genome sequences of eight enterohepatic helicobacter species isolated from both laboratory and wild rodents.</title>
        <authorList>
            <person name="Sheh A."/>
            <person name="Shen Z."/>
            <person name="Fox J.G."/>
        </authorList>
    </citation>
    <scope>NUCLEOTIDE SEQUENCE [LARGE SCALE GENOMIC DNA]</scope>
    <source>
        <strain evidence="3 4">ATCC 49310</strain>
    </source>
</reference>
<dbReference type="AlphaFoldDB" id="A0A4U8THM4"/>
<dbReference type="EMBL" id="JRPK02000001">
    <property type="protein sequence ID" value="TLD99740.1"/>
    <property type="molecule type" value="Genomic_DNA"/>
</dbReference>
<keyword evidence="1" id="KW-0732">Signal</keyword>
<evidence type="ECO:0000256" key="1">
    <source>
        <dbReference type="SAM" id="SignalP"/>
    </source>
</evidence>
<evidence type="ECO:0000313" key="3">
    <source>
        <dbReference type="EMBL" id="TLD99740.1"/>
    </source>
</evidence>
<dbReference type="Proteomes" id="UP001562457">
    <property type="component" value="Unassembled WGS sequence"/>
</dbReference>
<reference evidence="2 5" key="3">
    <citation type="submission" date="2024-06" db="EMBL/GenBank/DDBJ databases">
        <title>Draft genome sequence of Helicobacter trogontum NHP16-4001.</title>
        <authorList>
            <person name="Rimbara E."/>
            <person name="Suzuki M."/>
        </authorList>
    </citation>
    <scope>NUCLEOTIDE SEQUENCE [LARGE SCALE GENOMIC DNA]</scope>
    <source>
        <strain evidence="2 5">NHP16-4001</strain>
    </source>
</reference>
<accession>A0A4U8THM4</accession>
<feature type="chain" id="PRO_5020975676" evidence="1">
    <location>
        <begin position="22"/>
        <end position="109"/>
    </location>
</feature>
<sequence>MKKIVSMLVLGSTLSFSVMQAQVHANNVQSSIETHKVASISNDDMSMLFSDVKNGDVIALSDVEMSETKGEDFLLGLGISLGITGVVWLGNCLLNDSCTDFDFSFGVDF</sequence>
<organism evidence="3 4">
    <name type="scientific">Helicobacter trogontum</name>
    <dbReference type="NCBI Taxonomy" id="50960"/>
    <lineage>
        <taxon>Bacteria</taxon>
        <taxon>Pseudomonadati</taxon>
        <taxon>Campylobacterota</taxon>
        <taxon>Epsilonproteobacteria</taxon>
        <taxon>Campylobacterales</taxon>
        <taxon>Helicobacteraceae</taxon>
        <taxon>Helicobacter</taxon>
    </lineage>
</organism>
<evidence type="ECO:0000313" key="4">
    <source>
        <dbReference type="Proteomes" id="UP000029861"/>
    </source>
</evidence>
<proteinExistence type="predicted"/>
<dbReference type="RefSeq" id="WP_034322706.1">
    <property type="nucleotide sequence ID" value="NZ_BAAFHN010000002.1"/>
</dbReference>
<comment type="caution">
    <text evidence="3">The sequence shown here is derived from an EMBL/GenBank/DDBJ whole genome shotgun (WGS) entry which is preliminary data.</text>
</comment>
<keyword evidence="5" id="KW-1185">Reference proteome</keyword>
<dbReference type="EMBL" id="BAAFHN010000002">
    <property type="protein sequence ID" value="GAB0172144.1"/>
    <property type="molecule type" value="Genomic_DNA"/>
</dbReference>
<feature type="signal peptide" evidence="1">
    <location>
        <begin position="1"/>
        <end position="21"/>
    </location>
</feature>
<protein>
    <submittedName>
        <fullName evidence="3">Uncharacterized protein</fullName>
    </submittedName>
</protein>
<gene>
    <name evidence="3" type="ORF">LS80_000610</name>
    <name evidence="2" type="ORF">NHP164001_01570</name>
</gene>
<name>A0A4U8THM4_9HELI</name>
<evidence type="ECO:0000313" key="5">
    <source>
        <dbReference type="Proteomes" id="UP001562457"/>
    </source>
</evidence>
<reference evidence="3" key="2">
    <citation type="submission" date="2018-04" db="EMBL/GenBank/DDBJ databases">
        <authorList>
            <person name="Sheh A."/>
            <person name="Shen Z."/>
            <person name="Mannion A.J."/>
            <person name="Fox J.G."/>
        </authorList>
    </citation>
    <scope>NUCLEOTIDE SEQUENCE</scope>
    <source>
        <strain evidence="3">ATCC 49310</strain>
    </source>
</reference>
<dbReference type="Proteomes" id="UP000029861">
    <property type="component" value="Unassembled WGS sequence"/>
</dbReference>